<dbReference type="GO" id="GO:0050380">
    <property type="term" value="F:undecaprenyl-diphosphatase activity"/>
    <property type="evidence" value="ECO:0007669"/>
    <property type="project" value="UniProtKB-UniRule"/>
</dbReference>
<comment type="miscellaneous">
    <text evidence="17">Bacitracin is thought to be involved in the inhibition of peptidoglycan synthesis by sequestering undecaprenyl diphosphate, thereby reducing the pool of lipid carrier available.</text>
</comment>
<protein>
    <recommendedName>
        <fullName evidence="4 17">Undecaprenyl-diphosphatase</fullName>
        <ecNumber evidence="3 17">3.6.1.27</ecNumber>
    </recommendedName>
    <alternativeName>
        <fullName evidence="15 17">Bacitracin resistance protein</fullName>
    </alternativeName>
    <alternativeName>
        <fullName evidence="14 17">Undecaprenyl pyrophosphate phosphatase</fullName>
    </alternativeName>
</protein>
<name>A0A1H8XYN0_9FIRM</name>
<keyword evidence="12 17" id="KW-0046">Antibiotic resistance</keyword>
<feature type="transmembrane region" description="Helical" evidence="17">
    <location>
        <begin position="215"/>
        <end position="237"/>
    </location>
</feature>
<dbReference type="RefSeq" id="WP_091751527.1">
    <property type="nucleotide sequence ID" value="NZ_FODY01000033.1"/>
</dbReference>
<evidence type="ECO:0000256" key="16">
    <source>
        <dbReference type="ARBA" id="ARBA00047594"/>
    </source>
</evidence>
<evidence type="ECO:0000256" key="17">
    <source>
        <dbReference type="HAMAP-Rule" id="MF_01006"/>
    </source>
</evidence>
<evidence type="ECO:0000256" key="10">
    <source>
        <dbReference type="ARBA" id="ARBA00022989"/>
    </source>
</evidence>
<feature type="transmembrane region" description="Helical" evidence="17">
    <location>
        <begin position="41"/>
        <end position="61"/>
    </location>
</feature>
<evidence type="ECO:0000256" key="5">
    <source>
        <dbReference type="ARBA" id="ARBA00022475"/>
    </source>
</evidence>
<dbReference type="EMBL" id="FODY01000033">
    <property type="protein sequence ID" value="SEP44862.1"/>
    <property type="molecule type" value="Genomic_DNA"/>
</dbReference>
<dbReference type="STRING" id="112903.SAMN04490178_13338"/>
<comment type="similarity">
    <text evidence="2 17">Belongs to the UppP family.</text>
</comment>
<evidence type="ECO:0000256" key="4">
    <source>
        <dbReference type="ARBA" id="ARBA00021581"/>
    </source>
</evidence>
<evidence type="ECO:0000256" key="6">
    <source>
        <dbReference type="ARBA" id="ARBA00022692"/>
    </source>
</evidence>
<gene>
    <name evidence="17" type="primary">uppP</name>
    <name evidence="18" type="ORF">SAMN04490178_13338</name>
</gene>
<feature type="transmembrane region" description="Helical" evidence="17">
    <location>
        <begin position="249"/>
        <end position="265"/>
    </location>
</feature>
<comment type="function">
    <text evidence="17">Catalyzes the dephosphorylation of undecaprenyl diphosphate (UPP). Confers resistance to bacitracin.</text>
</comment>
<evidence type="ECO:0000256" key="2">
    <source>
        <dbReference type="ARBA" id="ARBA00010621"/>
    </source>
</evidence>
<evidence type="ECO:0000256" key="13">
    <source>
        <dbReference type="ARBA" id="ARBA00023316"/>
    </source>
</evidence>
<organism evidence="18 19">
    <name type="scientific">Propionispora vibrioides</name>
    <dbReference type="NCBI Taxonomy" id="112903"/>
    <lineage>
        <taxon>Bacteria</taxon>
        <taxon>Bacillati</taxon>
        <taxon>Bacillota</taxon>
        <taxon>Negativicutes</taxon>
        <taxon>Selenomonadales</taxon>
        <taxon>Sporomusaceae</taxon>
        <taxon>Propionispora</taxon>
    </lineage>
</organism>
<dbReference type="Proteomes" id="UP000198847">
    <property type="component" value="Unassembled WGS sequence"/>
</dbReference>
<evidence type="ECO:0000313" key="19">
    <source>
        <dbReference type="Proteomes" id="UP000198847"/>
    </source>
</evidence>
<reference evidence="18 19" key="1">
    <citation type="submission" date="2016-10" db="EMBL/GenBank/DDBJ databases">
        <authorList>
            <person name="de Groot N.N."/>
        </authorList>
    </citation>
    <scope>NUCLEOTIDE SEQUENCE [LARGE SCALE GENOMIC DNA]</scope>
    <source>
        <strain evidence="18 19">DSM 13305</strain>
    </source>
</reference>
<dbReference type="NCBIfam" id="TIGR00753">
    <property type="entry name" value="undec_PP_bacA"/>
    <property type="match status" value="1"/>
</dbReference>
<dbReference type="PANTHER" id="PTHR30622:SF3">
    <property type="entry name" value="UNDECAPRENYL-DIPHOSPHATASE"/>
    <property type="match status" value="1"/>
</dbReference>
<keyword evidence="11 17" id="KW-0472">Membrane</keyword>
<dbReference type="Pfam" id="PF02673">
    <property type="entry name" value="BacA"/>
    <property type="match status" value="1"/>
</dbReference>
<evidence type="ECO:0000256" key="1">
    <source>
        <dbReference type="ARBA" id="ARBA00004651"/>
    </source>
</evidence>
<dbReference type="HAMAP" id="MF_01006">
    <property type="entry name" value="Undec_diphosphatase"/>
    <property type="match status" value="1"/>
</dbReference>
<sequence>MTETMIAIILGIVEGMTEFLPVSSTGHMILVGNMLHFEGEFASVFEVFIQLGAILSILFLYRDKFMRMIKPGRLNIHRSGLTLSHVAAGIVPVMIIGYLLHKPIKEYLFSPATVIIGLIAGSVLMLVAEKVAKRPVARSVENITVRQAFWVGLFQVLALWPGFSRSGSTLSGGLFFGLSRTAAADFSFIIAVPLMMVACFYDLLKVISHLSVDNLHMLAIGFVISFVVAYGSVVWFLKFLNKSTLASFAYYRLVLAAVSYYYFFMN</sequence>
<evidence type="ECO:0000256" key="15">
    <source>
        <dbReference type="ARBA" id="ARBA00032932"/>
    </source>
</evidence>
<keyword evidence="9 17" id="KW-0573">Peptidoglycan synthesis</keyword>
<evidence type="ECO:0000313" key="18">
    <source>
        <dbReference type="EMBL" id="SEP44862.1"/>
    </source>
</evidence>
<dbReference type="EC" id="3.6.1.27" evidence="3 17"/>
<dbReference type="GO" id="GO:0005886">
    <property type="term" value="C:plasma membrane"/>
    <property type="evidence" value="ECO:0007669"/>
    <property type="project" value="UniProtKB-SubCell"/>
</dbReference>
<dbReference type="InterPro" id="IPR003824">
    <property type="entry name" value="UppP"/>
</dbReference>
<proteinExistence type="inferred from homology"/>
<evidence type="ECO:0000256" key="8">
    <source>
        <dbReference type="ARBA" id="ARBA00022960"/>
    </source>
</evidence>
<dbReference type="NCBIfam" id="NF001390">
    <property type="entry name" value="PRK00281.1-4"/>
    <property type="match status" value="1"/>
</dbReference>
<keyword evidence="19" id="KW-1185">Reference proteome</keyword>
<comment type="subcellular location">
    <subcellularLocation>
        <location evidence="1 17">Cell membrane</location>
        <topology evidence="1 17">Multi-pass membrane protein</topology>
    </subcellularLocation>
</comment>
<comment type="catalytic activity">
    <reaction evidence="16 17">
        <text>di-trans,octa-cis-undecaprenyl diphosphate + H2O = di-trans,octa-cis-undecaprenyl phosphate + phosphate + H(+)</text>
        <dbReference type="Rhea" id="RHEA:28094"/>
        <dbReference type="ChEBI" id="CHEBI:15377"/>
        <dbReference type="ChEBI" id="CHEBI:15378"/>
        <dbReference type="ChEBI" id="CHEBI:43474"/>
        <dbReference type="ChEBI" id="CHEBI:58405"/>
        <dbReference type="ChEBI" id="CHEBI:60392"/>
        <dbReference type="EC" id="3.6.1.27"/>
    </reaction>
</comment>
<evidence type="ECO:0000256" key="3">
    <source>
        <dbReference type="ARBA" id="ARBA00012374"/>
    </source>
</evidence>
<keyword evidence="10 17" id="KW-1133">Transmembrane helix</keyword>
<dbReference type="GO" id="GO:0009252">
    <property type="term" value="P:peptidoglycan biosynthetic process"/>
    <property type="evidence" value="ECO:0007669"/>
    <property type="project" value="UniProtKB-KW"/>
</dbReference>
<keyword evidence="8 17" id="KW-0133">Cell shape</keyword>
<dbReference type="GO" id="GO:0071555">
    <property type="term" value="P:cell wall organization"/>
    <property type="evidence" value="ECO:0007669"/>
    <property type="project" value="UniProtKB-KW"/>
</dbReference>
<evidence type="ECO:0000256" key="9">
    <source>
        <dbReference type="ARBA" id="ARBA00022984"/>
    </source>
</evidence>
<keyword evidence="6 17" id="KW-0812">Transmembrane</keyword>
<keyword evidence="5 17" id="KW-1003">Cell membrane</keyword>
<feature type="transmembrane region" description="Helical" evidence="17">
    <location>
        <begin position="107"/>
        <end position="127"/>
    </location>
</feature>
<evidence type="ECO:0000256" key="14">
    <source>
        <dbReference type="ARBA" id="ARBA00032707"/>
    </source>
</evidence>
<evidence type="ECO:0000256" key="12">
    <source>
        <dbReference type="ARBA" id="ARBA00023251"/>
    </source>
</evidence>
<feature type="transmembrane region" description="Helical" evidence="17">
    <location>
        <begin position="81"/>
        <end position="101"/>
    </location>
</feature>
<keyword evidence="13 17" id="KW-0961">Cell wall biogenesis/degradation</keyword>
<feature type="transmembrane region" description="Helical" evidence="17">
    <location>
        <begin position="148"/>
        <end position="163"/>
    </location>
</feature>
<feature type="transmembrane region" description="Helical" evidence="17">
    <location>
        <begin position="183"/>
        <end position="203"/>
    </location>
</feature>
<dbReference type="GO" id="GO:0008360">
    <property type="term" value="P:regulation of cell shape"/>
    <property type="evidence" value="ECO:0007669"/>
    <property type="project" value="UniProtKB-KW"/>
</dbReference>
<accession>A0A1H8XYN0</accession>
<evidence type="ECO:0000256" key="7">
    <source>
        <dbReference type="ARBA" id="ARBA00022801"/>
    </source>
</evidence>
<dbReference type="OrthoDB" id="9808289at2"/>
<dbReference type="PANTHER" id="PTHR30622">
    <property type="entry name" value="UNDECAPRENYL-DIPHOSPHATASE"/>
    <property type="match status" value="1"/>
</dbReference>
<evidence type="ECO:0000256" key="11">
    <source>
        <dbReference type="ARBA" id="ARBA00023136"/>
    </source>
</evidence>
<dbReference type="NCBIfam" id="NF001389">
    <property type="entry name" value="PRK00281.1-2"/>
    <property type="match status" value="1"/>
</dbReference>
<dbReference type="GO" id="GO:0046677">
    <property type="term" value="P:response to antibiotic"/>
    <property type="evidence" value="ECO:0007669"/>
    <property type="project" value="UniProtKB-UniRule"/>
</dbReference>
<dbReference type="AlphaFoldDB" id="A0A1H8XYN0"/>
<keyword evidence="7 17" id="KW-0378">Hydrolase</keyword>